<protein>
    <submittedName>
        <fullName evidence="1">Uncharacterized protein</fullName>
    </submittedName>
</protein>
<keyword evidence="2" id="KW-1185">Reference proteome</keyword>
<proteinExistence type="predicted"/>
<dbReference type="EMBL" id="CP133721">
    <property type="protein sequence ID" value="WMW78691.1"/>
    <property type="molecule type" value="Genomic_DNA"/>
</dbReference>
<dbReference type="Proteomes" id="UP001180481">
    <property type="component" value="Chromosome"/>
</dbReference>
<evidence type="ECO:0000313" key="2">
    <source>
        <dbReference type="Proteomes" id="UP001180481"/>
    </source>
</evidence>
<sequence length="102" mass="12061">MGYKKVCLNCKKAFSQGTNFEMLYDSNCPDCGEKMFQVNQKFKPPRKSDDKQWFVVKFLIENGFRYQSIYQTINDEVIKVAYPLKMSEAKDFIITYDNQKIT</sequence>
<reference evidence="1" key="1">
    <citation type="submission" date="2023-09" db="EMBL/GenBank/DDBJ databases">
        <title>Flavobacterium sp. 20NA77.7 isolated from freshwater.</title>
        <authorList>
            <person name="Le V."/>
            <person name="Ko S.-R."/>
            <person name="Ahn C.-Y."/>
            <person name="Oh H.-M."/>
        </authorList>
    </citation>
    <scope>NUCLEOTIDE SEQUENCE</scope>
    <source>
        <strain evidence="1">20NA77.7</strain>
    </source>
</reference>
<organism evidence="1 2">
    <name type="scientific">Flavobacterium nakdongensis</name>
    <dbReference type="NCBI Taxonomy" id="3073563"/>
    <lineage>
        <taxon>Bacteria</taxon>
        <taxon>Pseudomonadati</taxon>
        <taxon>Bacteroidota</taxon>
        <taxon>Flavobacteriia</taxon>
        <taxon>Flavobacteriales</taxon>
        <taxon>Flavobacteriaceae</taxon>
        <taxon>Flavobacterium</taxon>
    </lineage>
</organism>
<gene>
    <name evidence="1" type="ORF">RF683_04415</name>
</gene>
<accession>A0ABY9RCJ7</accession>
<dbReference type="RefSeq" id="WP_309532985.1">
    <property type="nucleotide sequence ID" value="NZ_CP133721.1"/>
</dbReference>
<evidence type="ECO:0000313" key="1">
    <source>
        <dbReference type="EMBL" id="WMW78691.1"/>
    </source>
</evidence>
<name>A0ABY9RCJ7_9FLAO</name>